<keyword evidence="7" id="KW-1185">Reference proteome</keyword>
<dbReference type="Pfam" id="PF00722">
    <property type="entry name" value="Glyco_hydro_16"/>
    <property type="match status" value="1"/>
</dbReference>
<dbReference type="KEGG" id="qsa:O6P43_016870"/>
<dbReference type="GO" id="GO:0016762">
    <property type="term" value="F:xyloglucan:xyloglucosyl transferase activity"/>
    <property type="evidence" value="ECO:0007669"/>
    <property type="project" value="InterPro"/>
</dbReference>
<dbReference type="GO" id="GO:0042546">
    <property type="term" value="P:cell wall biogenesis"/>
    <property type="evidence" value="ECO:0007669"/>
    <property type="project" value="InterPro"/>
</dbReference>
<dbReference type="GO" id="GO:0010411">
    <property type="term" value="P:xyloglucan metabolic process"/>
    <property type="evidence" value="ECO:0007669"/>
    <property type="project" value="InterPro"/>
</dbReference>
<sequence length="227" mass="25645">MVFSVFMCFLMSLLLGGVLSISGSSEISFNNNYSVTWGNDHVLSSNNGSQVQLSLDISSGSGFGSKMRYGSGFFHMRIKLPDRNSAGVVTAFYMTSQGHRHDELDCEFLGNKEGKPYTLQTNVYTQGQGDREQRLHLWFDPTTDFHDYRILWNQHQIVFYVDNIPIRVFKNNTNNGVGYLSQPMQLQASLWNADSWATDGGQTKTNWSYAPFKAYFQGFDISGCSRS</sequence>
<feature type="active site" description="Proton donor" evidence="3">
    <location>
        <position position="107"/>
    </location>
</feature>
<dbReference type="SUPFAM" id="SSF49899">
    <property type="entry name" value="Concanavalin A-like lectins/glucanases"/>
    <property type="match status" value="1"/>
</dbReference>
<feature type="signal peptide" evidence="4">
    <location>
        <begin position="1"/>
        <end position="20"/>
    </location>
</feature>
<dbReference type="AlphaFoldDB" id="A0AAD7LR99"/>
<dbReference type="PIRSF" id="PIRSF005604">
    <property type="entry name" value="XET"/>
    <property type="match status" value="1"/>
</dbReference>
<evidence type="ECO:0000313" key="6">
    <source>
        <dbReference type="EMBL" id="KAJ7961540.1"/>
    </source>
</evidence>
<dbReference type="Gene3D" id="2.60.120.200">
    <property type="match status" value="1"/>
</dbReference>
<keyword evidence="1" id="KW-0378">Hydrolase</keyword>
<feature type="active site" description="Nucleophile" evidence="3">
    <location>
        <position position="103"/>
    </location>
</feature>
<evidence type="ECO:0000256" key="3">
    <source>
        <dbReference type="PIRSR" id="PIRSR005604-1"/>
    </source>
</evidence>
<feature type="domain" description="GH16" evidence="5">
    <location>
        <begin position="14"/>
        <end position="216"/>
    </location>
</feature>
<accession>A0AAD7LR99</accession>
<evidence type="ECO:0000256" key="4">
    <source>
        <dbReference type="SAM" id="SignalP"/>
    </source>
</evidence>
<reference evidence="6" key="1">
    <citation type="journal article" date="2023" name="Science">
        <title>Elucidation of the pathway for biosynthesis of saponin adjuvants from the soapbark tree.</title>
        <authorList>
            <person name="Reed J."/>
            <person name="Orme A."/>
            <person name="El-Demerdash A."/>
            <person name="Owen C."/>
            <person name="Martin L.B.B."/>
            <person name="Misra R.C."/>
            <person name="Kikuchi S."/>
            <person name="Rejzek M."/>
            <person name="Martin A.C."/>
            <person name="Harkess A."/>
            <person name="Leebens-Mack J."/>
            <person name="Louveau T."/>
            <person name="Stephenson M.J."/>
            <person name="Osbourn A."/>
        </authorList>
    </citation>
    <scope>NUCLEOTIDE SEQUENCE</scope>
    <source>
        <strain evidence="6">S10</strain>
    </source>
</reference>
<dbReference type="InterPro" id="IPR044791">
    <property type="entry name" value="Beta-glucanase/XTH"/>
</dbReference>
<protein>
    <submittedName>
        <fullName evidence="6">Xyloglucan endotransglucosylase/hydrolase</fullName>
    </submittedName>
</protein>
<dbReference type="InterPro" id="IPR016455">
    <property type="entry name" value="XTH"/>
</dbReference>
<evidence type="ECO:0000256" key="1">
    <source>
        <dbReference type="ARBA" id="ARBA00022801"/>
    </source>
</evidence>
<comment type="caution">
    <text evidence="6">The sequence shown here is derived from an EMBL/GenBank/DDBJ whole genome shotgun (WGS) entry which is preliminary data.</text>
</comment>
<dbReference type="Proteomes" id="UP001163823">
    <property type="component" value="Chromosome 7"/>
</dbReference>
<evidence type="ECO:0000313" key="7">
    <source>
        <dbReference type="Proteomes" id="UP001163823"/>
    </source>
</evidence>
<keyword evidence="4" id="KW-0732">Signal</keyword>
<organism evidence="6 7">
    <name type="scientific">Quillaja saponaria</name>
    <name type="common">Soap bark tree</name>
    <dbReference type="NCBI Taxonomy" id="32244"/>
    <lineage>
        <taxon>Eukaryota</taxon>
        <taxon>Viridiplantae</taxon>
        <taxon>Streptophyta</taxon>
        <taxon>Embryophyta</taxon>
        <taxon>Tracheophyta</taxon>
        <taxon>Spermatophyta</taxon>
        <taxon>Magnoliopsida</taxon>
        <taxon>eudicotyledons</taxon>
        <taxon>Gunneridae</taxon>
        <taxon>Pentapetalae</taxon>
        <taxon>rosids</taxon>
        <taxon>fabids</taxon>
        <taxon>Fabales</taxon>
        <taxon>Quillajaceae</taxon>
        <taxon>Quillaja</taxon>
    </lineage>
</organism>
<name>A0AAD7LR99_QUISA</name>
<dbReference type="InterPro" id="IPR000757">
    <property type="entry name" value="Beta-glucanase-like"/>
</dbReference>
<evidence type="ECO:0000256" key="2">
    <source>
        <dbReference type="ARBA" id="ARBA00023295"/>
    </source>
</evidence>
<dbReference type="InterPro" id="IPR013320">
    <property type="entry name" value="ConA-like_dom_sf"/>
</dbReference>
<evidence type="ECO:0000259" key="5">
    <source>
        <dbReference type="PROSITE" id="PS51762"/>
    </source>
</evidence>
<keyword evidence="2" id="KW-0326">Glycosidase</keyword>
<proteinExistence type="predicted"/>
<dbReference type="PANTHER" id="PTHR31062">
    <property type="entry name" value="XYLOGLUCAN ENDOTRANSGLUCOSYLASE/HYDROLASE PROTEIN 8-RELATED"/>
    <property type="match status" value="1"/>
</dbReference>
<dbReference type="PROSITE" id="PS51762">
    <property type="entry name" value="GH16_2"/>
    <property type="match status" value="1"/>
</dbReference>
<feature type="chain" id="PRO_5042036991" evidence="4">
    <location>
        <begin position="21"/>
        <end position="227"/>
    </location>
</feature>
<gene>
    <name evidence="6" type="ORF">O6P43_016870</name>
</gene>
<dbReference type="GO" id="GO:0004553">
    <property type="term" value="F:hydrolase activity, hydrolyzing O-glycosyl compounds"/>
    <property type="evidence" value="ECO:0007669"/>
    <property type="project" value="InterPro"/>
</dbReference>
<dbReference type="EMBL" id="JARAOO010000007">
    <property type="protein sequence ID" value="KAJ7961540.1"/>
    <property type="molecule type" value="Genomic_DNA"/>
</dbReference>